<sequence length="201" mass="20706">MAVTTLFSARRITARWRVVDIIVAAVIGVAAGVVFFGWDQIYAPVTAPFTAVLPGSGALLYAVWLFAGVLGGLVVRKPGAALFTEVVAAVVEALLGASWGGFQTILSGVIQGAGAELVFLIFAYATWNRWVAVLAGAGAAVGMVANDLLQYDAAQGVPYKIAYIVGGLISGAVIAGLGSWYLTRALAKTGALARFASGRTK</sequence>
<feature type="transmembrane region" description="Helical" evidence="1">
    <location>
        <begin position="161"/>
        <end position="182"/>
    </location>
</feature>
<evidence type="ECO:0000256" key="1">
    <source>
        <dbReference type="SAM" id="Phobius"/>
    </source>
</evidence>
<keyword evidence="3" id="KW-1185">Reference proteome</keyword>
<dbReference type="EMBL" id="JAAGWZ010000002">
    <property type="protein sequence ID" value="NEM91648.1"/>
    <property type="molecule type" value="Genomic_DNA"/>
</dbReference>
<protein>
    <recommendedName>
        <fullName evidence="4">ECF transporter S component</fullName>
    </recommendedName>
</protein>
<name>A0A7C9PNU3_9MICO</name>
<feature type="transmembrane region" description="Helical" evidence="1">
    <location>
        <begin position="18"/>
        <end position="38"/>
    </location>
</feature>
<dbReference type="PIRSF" id="PIRSF037394">
    <property type="entry name" value="ABC_thiamine-permease_YkoE_prd"/>
    <property type="match status" value="1"/>
</dbReference>
<organism evidence="2 3">
    <name type="scientific">Galbitalea soli</name>
    <dbReference type="NCBI Taxonomy" id="1268042"/>
    <lineage>
        <taxon>Bacteria</taxon>
        <taxon>Bacillati</taxon>
        <taxon>Actinomycetota</taxon>
        <taxon>Actinomycetes</taxon>
        <taxon>Micrococcales</taxon>
        <taxon>Microbacteriaceae</taxon>
        <taxon>Galbitalea</taxon>
    </lineage>
</organism>
<feature type="transmembrane region" description="Helical" evidence="1">
    <location>
        <begin position="82"/>
        <end position="99"/>
    </location>
</feature>
<evidence type="ECO:0000313" key="2">
    <source>
        <dbReference type="EMBL" id="NEM91648.1"/>
    </source>
</evidence>
<evidence type="ECO:0008006" key="4">
    <source>
        <dbReference type="Google" id="ProtNLM"/>
    </source>
</evidence>
<dbReference type="AlphaFoldDB" id="A0A7C9PNU3"/>
<feature type="transmembrane region" description="Helical" evidence="1">
    <location>
        <begin position="105"/>
        <end position="123"/>
    </location>
</feature>
<dbReference type="Pfam" id="PF09819">
    <property type="entry name" value="ABC_cobalt"/>
    <property type="match status" value="1"/>
</dbReference>
<reference evidence="2 3" key="1">
    <citation type="journal article" date="2014" name="Int. J. Syst. Evol. Microbiol.">
        <title>Description of Galbitalea soli gen. nov., sp. nov., and Frondihabitans sucicola sp. nov.</title>
        <authorList>
            <person name="Kim S.J."/>
            <person name="Lim J.M."/>
            <person name="Ahn J.H."/>
            <person name="Weon H.Y."/>
            <person name="Hamada M."/>
            <person name="Suzuki K."/>
            <person name="Ahn T.Y."/>
            <person name="Kwon S.W."/>
        </authorList>
    </citation>
    <scope>NUCLEOTIDE SEQUENCE [LARGE SCALE GENOMIC DNA]</scope>
    <source>
        <strain evidence="2 3">NBRC 108727</strain>
    </source>
</reference>
<gene>
    <name evidence="2" type="ORF">G3T37_09780</name>
</gene>
<dbReference type="Proteomes" id="UP000479756">
    <property type="component" value="Unassembled WGS sequence"/>
</dbReference>
<evidence type="ECO:0000313" key="3">
    <source>
        <dbReference type="Proteomes" id="UP000479756"/>
    </source>
</evidence>
<accession>A0A7C9PNU3</accession>
<dbReference type="InterPro" id="IPR017195">
    <property type="entry name" value="ABC_thiamin-permease_prd"/>
</dbReference>
<keyword evidence="1" id="KW-1133">Transmembrane helix</keyword>
<feature type="transmembrane region" description="Helical" evidence="1">
    <location>
        <begin position="58"/>
        <end position="75"/>
    </location>
</feature>
<proteinExistence type="predicted"/>
<dbReference type="RefSeq" id="WP_163473485.1">
    <property type="nucleotide sequence ID" value="NZ_JAAGWZ010000002.1"/>
</dbReference>
<comment type="caution">
    <text evidence="2">The sequence shown here is derived from an EMBL/GenBank/DDBJ whole genome shotgun (WGS) entry which is preliminary data.</text>
</comment>
<feature type="transmembrane region" description="Helical" evidence="1">
    <location>
        <begin position="130"/>
        <end position="149"/>
    </location>
</feature>
<keyword evidence="1" id="KW-0472">Membrane</keyword>
<keyword evidence="1" id="KW-0812">Transmembrane</keyword>